<organism evidence="12 13">
    <name type="scientific">Parapedobacter luteus</name>
    <dbReference type="NCBI Taxonomy" id="623280"/>
    <lineage>
        <taxon>Bacteria</taxon>
        <taxon>Pseudomonadati</taxon>
        <taxon>Bacteroidota</taxon>
        <taxon>Sphingobacteriia</taxon>
        <taxon>Sphingobacteriales</taxon>
        <taxon>Sphingobacteriaceae</taxon>
        <taxon>Parapedobacter</taxon>
    </lineage>
</organism>
<dbReference type="Gene3D" id="2.60.120.200">
    <property type="match status" value="2"/>
</dbReference>
<dbReference type="PROSITE" id="PS50022">
    <property type="entry name" value="FA58C_3"/>
    <property type="match status" value="1"/>
</dbReference>
<dbReference type="PANTHER" id="PTHR43772:SF2">
    <property type="entry name" value="PUTATIVE (AFU_ORTHOLOGUE AFUA_2G04480)-RELATED"/>
    <property type="match status" value="1"/>
</dbReference>
<dbReference type="SMART" id="SM00560">
    <property type="entry name" value="LamGL"/>
    <property type="match status" value="1"/>
</dbReference>
<keyword evidence="7" id="KW-0326">Glycosidase</keyword>
<dbReference type="PANTHER" id="PTHR43772">
    <property type="entry name" value="ENDO-1,4-BETA-XYLANASE"/>
    <property type="match status" value="1"/>
</dbReference>
<evidence type="ECO:0000313" key="13">
    <source>
        <dbReference type="Proteomes" id="UP000190541"/>
    </source>
</evidence>
<feature type="chain" id="PRO_5011984348" evidence="10">
    <location>
        <begin position="26"/>
        <end position="1179"/>
    </location>
</feature>
<keyword evidence="3 10" id="KW-0732">Signal</keyword>
<comment type="similarity">
    <text evidence="1">Belongs to the glycosyl hydrolase 43 family.</text>
</comment>
<evidence type="ECO:0000256" key="7">
    <source>
        <dbReference type="ARBA" id="ARBA00023295"/>
    </source>
</evidence>
<evidence type="ECO:0000256" key="6">
    <source>
        <dbReference type="ARBA" id="ARBA00023277"/>
    </source>
</evidence>
<evidence type="ECO:0000256" key="3">
    <source>
        <dbReference type="ARBA" id="ARBA00022729"/>
    </source>
</evidence>
<evidence type="ECO:0000313" key="12">
    <source>
        <dbReference type="EMBL" id="SKB26829.1"/>
    </source>
</evidence>
<dbReference type="InterPro" id="IPR006710">
    <property type="entry name" value="Glyco_hydro_43"/>
</dbReference>
<evidence type="ECO:0000256" key="2">
    <source>
        <dbReference type="ARBA" id="ARBA00022651"/>
    </source>
</evidence>
<keyword evidence="6" id="KW-0119">Carbohydrate metabolism</keyword>
<keyword evidence="13" id="KW-1185">Reference proteome</keyword>
<evidence type="ECO:0000256" key="4">
    <source>
        <dbReference type="ARBA" id="ARBA00022801"/>
    </source>
</evidence>
<dbReference type="Pfam" id="PF04616">
    <property type="entry name" value="Glyco_hydro_43"/>
    <property type="match status" value="1"/>
</dbReference>
<dbReference type="Gene3D" id="2.115.10.20">
    <property type="entry name" value="Glycosyl hydrolase domain, family 43"/>
    <property type="match status" value="1"/>
</dbReference>
<reference evidence="12 13" key="1">
    <citation type="submission" date="2017-02" db="EMBL/GenBank/DDBJ databases">
        <authorList>
            <person name="Peterson S.W."/>
        </authorList>
    </citation>
    <scope>NUCLEOTIDE SEQUENCE [LARGE SCALE GENOMIC DNA]</scope>
    <source>
        <strain evidence="12 13">DSM 22899</strain>
    </source>
</reference>
<dbReference type="SUPFAM" id="SSF75005">
    <property type="entry name" value="Arabinanase/levansucrase/invertase"/>
    <property type="match status" value="1"/>
</dbReference>
<feature type="active site" description="Proton donor" evidence="8">
    <location>
        <position position="211"/>
    </location>
</feature>
<feature type="domain" description="F5/8 type C" evidence="11">
    <location>
        <begin position="333"/>
        <end position="469"/>
    </location>
</feature>
<feature type="signal peptide" evidence="10">
    <location>
        <begin position="1"/>
        <end position="25"/>
    </location>
</feature>
<evidence type="ECO:0000259" key="11">
    <source>
        <dbReference type="PROSITE" id="PS50022"/>
    </source>
</evidence>
<feature type="site" description="Important for catalytic activity, responsible for pKa modulation of the active site Glu and correct orientation of both the proton donor and substrate" evidence="9">
    <location>
        <position position="157"/>
    </location>
</feature>
<dbReference type="Proteomes" id="UP000190541">
    <property type="component" value="Unassembled WGS sequence"/>
</dbReference>
<dbReference type="CDD" id="cd18608">
    <property type="entry name" value="GH43_F5-8_typeC-like"/>
    <property type="match status" value="1"/>
</dbReference>
<dbReference type="InterPro" id="IPR023296">
    <property type="entry name" value="Glyco_hydro_beta-prop_sf"/>
</dbReference>
<evidence type="ECO:0000256" key="10">
    <source>
        <dbReference type="SAM" id="SignalP"/>
    </source>
</evidence>
<evidence type="ECO:0000256" key="5">
    <source>
        <dbReference type="ARBA" id="ARBA00023157"/>
    </source>
</evidence>
<gene>
    <name evidence="12" type="ORF">SAMN05660226_00178</name>
</gene>
<dbReference type="AlphaFoldDB" id="A0A1T4ZWI3"/>
<evidence type="ECO:0000256" key="1">
    <source>
        <dbReference type="ARBA" id="ARBA00009865"/>
    </source>
</evidence>
<keyword evidence="2" id="KW-0624">Polysaccharide degradation</keyword>
<dbReference type="GO" id="GO:0045493">
    <property type="term" value="P:xylan catabolic process"/>
    <property type="evidence" value="ECO:0007669"/>
    <property type="project" value="UniProtKB-KW"/>
</dbReference>
<evidence type="ECO:0000256" key="8">
    <source>
        <dbReference type="PIRSR" id="PIRSR606710-1"/>
    </source>
</evidence>
<keyword evidence="4" id="KW-0378">Hydrolase</keyword>
<accession>A0A1T4ZWI3</accession>
<dbReference type="Gene3D" id="2.60.120.260">
    <property type="entry name" value="Galactose-binding domain-like"/>
    <property type="match status" value="1"/>
</dbReference>
<dbReference type="SUPFAM" id="SSF49899">
    <property type="entry name" value="Concanavalin A-like lectins/glucanases"/>
    <property type="match status" value="1"/>
</dbReference>
<dbReference type="InterPro" id="IPR000421">
    <property type="entry name" value="FA58C"/>
</dbReference>
<sequence length="1179" mass="130251">MYRDCSLLLSVFLRFFCFNVFLSSANGQALAPHERPSMGNPIIPGYFADPTVRKIGDTYYIYATTDGNGWGAGPSQVWTSKDFVNWTIQPMNWPNTHWYWAPEMTPGYDGRYYLYYSQPVQLYGAVSDSPVGPWSPLQPEGEALVPNYKIPGVITLDGQAFRDDDGKIYLYWGTWGIYPDHGCAVGLLNPDMKTFADIKLIPNTDATDFFEAPFVFKRKGIYYFMYSSGRCEDDTYRVQYAMSKHGPMGPFVYPEAHNPVLSTNSDGTVHGPGHHSILQEGDQYYIIYHRHNNPHSGGGFHRQVAADRMEFDHEGNIVKVVPTHGGVGYLGENTIPYKNLAFGAKVTASSAYSEAFSPQFAVDDNNGTLWKAADNQASAWLQLDLGEVKAVRTIHTQFEYATWYYGYVIEYSADGATWQTFSNRRDNRRWGSPMIDEGDVRARYLRMTIDQTQVPGMFKAIWNIKVFAEAGVGRPVLSDEQPLTPRDTPGGLLIDVDAAKLPLGSMLTKLPNNGSLAGEWNAEGAPYVAMLAGRQAVIFDGKTAFRSSFAVPTTLSGNSSHTVSAWVFNPTVERHEPLLAWTQGAQDLSRGIVGYGHDRGNGAVVRGAWPDVAYQTVPEAGQWHHIAVTFDGYMERLYVDGTEVNTSNKMLLMNAARAFMMGKAFGESDYFSGALSSLKVYDRALSAAEVIADYQHENTSKALVWLRADELAFGAVSRWENEGVLGGDLQVASGTLKASIICGRIAAAAERPVTIQAAPVAEAFGQKQDQDATLMVDFCITGKKSALYGISGIGHQLNIGQWGQLVVMRKDGLAHVYVNDQPVKVQQDQLNRYFVDIETGLFSLNDMAVASIRVFEGAWTNEQLAANGYQEMQVGTCAWGAAVFEVPPMFINENTVFMRAEAIDGVGMQYQFVDSIGNVCSGWLDRTDFLVVCDNADRIPAFQVVAKDRYGYVTKPTNPIQAGTRAVASPADFAVSHDFLDDGVVGTHWDGISGDRDAFQTVSSGGGELQLSSVNTQWNGSRSTGPFLYREVSGDFVAQTELDDVSGRDERRGSPNETGIMLSFEGTDGRQHLLQSSVMTGWNVGNLVTVIDGRGRRQQNNGRGWSFHRHLQLQRLGSTIYLRSSEDGRNWQELPGSPYHMDSLVGNKPVHVGLYQVTNENKQGYGTFKSFTVFKSQTD</sequence>
<dbReference type="EMBL" id="FUYS01000001">
    <property type="protein sequence ID" value="SKB26829.1"/>
    <property type="molecule type" value="Genomic_DNA"/>
</dbReference>
<dbReference type="Pfam" id="PF00754">
    <property type="entry name" value="F5_F8_type_C"/>
    <property type="match status" value="1"/>
</dbReference>
<dbReference type="InterPro" id="IPR008979">
    <property type="entry name" value="Galactose-bd-like_sf"/>
</dbReference>
<keyword evidence="5" id="KW-1015">Disulfide bond</keyword>
<dbReference type="InterPro" id="IPR052176">
    <property type="entry name" value="Glycosyl_Hydrlase_43_Enz"/>
</dbReference>
<dbReference type="InterPro" id="IPR013320">
    <property type="entry name" value="ConA-like_dom_sf"/>
</dbReference>
<proteinExistence type="inferred from homology"/>
<dbReference type="SUPFAM" id="SSF49785">
    <property type="entry name" value="Galactose-binding domain-like"/>
    <property type="match status" value="1"/>
</dbReference>
<name>A0A1T4ZWI3_9SPHI</name>
<dbReference type="InterPro" id="IPR006558">
    <property type="entry name" value="LamG-like"/>
</dbReference>
<evidence type="ECO:0000256" key="9">
    <source>
        <dbReference type="PIRSR" id="PIRSR606710-2"/>
    </source>
</evidence>
<feature type="active site" description="Proton acceptor" evidence="8">
    <location>
        <position position="49"/>
    </location>
</feature>
<keyword evidence="2" id="KW-0858">Xylan degradation</keyword>
<dbReference type="STRING" id="623280.SAMN05660226_00178"/>
<dbReference type="GO" id="GO:0004553">
    <property type="term" value="F:hydrolase activity, hydrolyzing O-glycosyl compounds"/>
    <property type="evidence" value="ECO:0007669"/>
    <property type="project" value="InterPro"/>
</dbReference>
<dbReference type="Pfam" id="PF13385">
    <property type="entry name" value="Laminin_G_3"/>
    <property type="match status" value="1"/>
</dbReference>
<protein>
    <submittedName>
        <fullName evidence="12">F5/8 type C domain-containing protein</fullName>
    </submittedName>
</protein>